<dbReference type="RefSeq" id="WP_207398734.1">
    <property type="nucleotide sequence ID" value="NZ_JABRWO010000014.1"/>
</dbReference>
<feature type="transmembrane region" description="Helical" evidence="2">
    <location>
        <begin position="457"/>
        <end position="483"/>
    </location>
</feature>
<evidence type="ECO:0000313" key="3">
    <source>
        <dbReference type="EMBL" id="MBA2117352.1"/>
    </source>
</evidence>
<sequence>MFRRQTDFWRYSLAFFAIYAGPFLLSTAHARTWTTLEGKEVEAELVEVVQEGKSVILDVKGNRFTVPLERLSSEDRGYIQGLQDSMPTISDAELQREIDEAVSEDERGDDNSNPVRLKAKRIWRSREGLAVEAQFIRIVQGTILLREGARYHRIQFYDLSIDDRKFLSEAHRAIGKETLIPPVRPDLLDAEPQTSEGPPYRDHPPVPSSPMPGPSKSPPNQTDVSLPDNGFGSATDNVKLPPSGFGAAQDSTKLPPGGFGSATSKEPGANVKLPPSGFGTAPPSSQEDSSSDSKLKLPSGGFGSVSKPAEVTQEHGSFSSVPSPSSTSIEKTGVPSSTISGNANANSSSSDSPLFDVASVPSRSNGFGSTPQEGTPELSSSSNQTGNMDTTSPTSTTGAPTSPADDVKKPLQNSGSNLASVSDHEFKAQTYTPNSDFTPMQVVEDREYTTADWNLQMFGVLLLALGSLMIAGGYLWLIALAFLESLEIGLRSLIPGMAIVQGFSDMEKSSVPLLGMLLGICLTLGGFGLLVGVS</sequence>
<organism evidence="3 4">
    <name type="scientific">Bremerella alba</name>
    <dbReference type="NCBI Taxonomy" id="980252"/>
    <lineage>
        <taxon>Bacteria</taxon>
        <taxon>Pseudomonadati</taxon>
        <taxon>Planctomycetota</taxon>
        <taxon>Planctomycetia</taxon>
        <taxon>Pirellulales</taxon>
        <taxon>Pirellulaceae</taxon>
        <taxon>Bremerella</taxon>
    </lineage>
</organism>
<feature type="transmembrane region" description="Helical" evidence="2">
    <location>
        <begin position="513"/>
        <end position="533"/>
    </location>
</feature>
<name>A0A7V9A9E1_9BACT</name>
<feature type="compositionally biased region" description="Low complexity" evidence="1">
    <location>
        <begin position="317"/>
        <end position="328"/>
    </location>
</feature>
<evidence type="ECO:0008006" key="5">
    <source>
        <dbReference type="Google" id="ProtNLM"/>
    </source>
</evidence>
<keyword evidence="2" id="KW-1133">Transmembrane helix</keyword>
<feature type="region of interest" description="Disordered" evidence="1">
    <location>
        <begin position="182"/>
        <end position="422"/>
    </location>
</feature>
<feature type="compositionally biased region" description="Polar residues" evidence="1">
    <location>
        <begin position="411"/>
        <end position="420"/>
    </location>
</feature>
<comment type="caution">
    <text evidence="3">The sequence shown here is derived from an EMBL/GenBank/DDBJ whole genome shotgun (WGS) entry which is preliminary data.</text>
</comment>
<dbReference type="Gene3D" id="2.30.30.700">
    <property type="entry name" value="SLA1 homology domain 1"/>
    <property type="match status" value="2"/>
</dbReference>
<keyword evidence="2" id="KW-0812">Transmembrane</keyword>
<proteinExistence type="predicted"/>
<feature type="compositionally biased region" description="Low complexity" evidence="1">
    <location>
        <begin position="336"/>
        <end position="352"/>
    </location>
</feature>
<evidence type="ECO:0000256" key="2">
    <source>
        <dbReference type="SAM" id="Phobius"/>
    </source>
</evidence>
<reference evidence="3 4" key="1">
    <citation type="submission" date="2020-05" db="EMBL/GenBank/DDBJ databases">
        <title>Bremerella alba sp. nov., a novel planctomycete isolated from the surface of the macroalga Fucus spiralis.</title>
        <authorList>
            <person name="Godinho O."/>
            <person name="Botelho R."/>
            <person name="Albuquerque L."/>
            <person name="Wiegand S."/>
            <person name="Da Costa M.S."/>
            <person name="Lobo-Da-Cunha A."/>
            <person name="Jogler C."/>
            <person name="Lage O.M."/>
        </authorList>
    </citation>
    <scope>NUCLEOTIDE SEQUENCE [LARGE SCALE GENOMIC DNA]</scope>
    <source>
        <strain evidence="3 4">FF15</strain>
    </source>
</reference>
<dbReference type="Proteomes" id="UP000551616">
    <property type="component" value="Unassembled WGS sequence"/>
</dbReference>
<accession>A0A7V9A9E1</accession>
<gene>
    <name evidence="3" type="ORF">HOV93_45500</name>
</gene>
<feature type="compositionally biased region" description="Polar residues" evidence="1">
    <location>
        <begin position="361"/>
        <end position="389"/>
    </location>
</feature>
<feature type="compositionally biased region" description="Low complexity" evidence="1">
    <location>
        <begin position="390"/>
        <end position="404"/>
    </location>
</feature>
<keyword evidence="4" id="KW-1185">Reference proteome</keyword>
<evidence type="ECO:0000313" key="4">
    <source>
        <dbReference type="Proteomes" id="UP000551616"/>
    </source>
</evidence>
<keyword evidence="2" id="KW-0472">Membrane</keyword>
<dbReference type="AlphaFoldDB" id="A0A7V9A9E1"/>
<protein>
    <recommendedName>
        <fullName evidence="5">SLA1 homology domain-containing protein</fullName>
    </recommendedName>
</protein>
<feature type="compositionally biased region" description="Pro residues" evidence="1">
    <location>
        <begin position="205"/>
        <end position="217"/>
    </location>
</feature>
<dbReference type="EMBL" id="JABRWO010000014">
    <property type="protein sequence ID" value="MBA2117352.1"/>
    <property type="molecule type" value="Genomic_DNA"/>
</dbReference>
<evidence type="ECO:0000256" key="1">
    <source>
        <dbReference type="SAM" id="MobiDB-lite"/>
    </source>
</evidence>